<sequence>IRADSLLLMTLSPYSYQGPLLEDGALDSAVIGGAASPEFTKLCAWIISELRLYHKLEENVHATNCEFNRIPLKLAAAVAGGTEFHTTPARRRIDGGILWNFFQNKAGIAVKLEPFFEIK</sequence>
<comment type="similarity">
    <text evidence="1">Belongs to the FAM98 family.</text>
</comment>
<dbReference type="Ensembl" id="ENSFHET00000021516.1">
    <property type="protein sequence ID" value="ENSFHEP00000013863.1"/>
    <property type="gene ID" value="ENSFHEG00000015403.1"/>
</dbReference>
<reference evidence="2" key="2">
    <citation type="submission" date="2025-09" db="UniProtKB">
        <authorList>
            <consortium name="Ensembl"/>
        </authorList>
    </citation>
    <scope>IDENTIFICATION</scope>
</reference>
<dbReference type="GO" id="GO:0072669">
    <property type="term" value="C:tRNA-splicing ligase complex"/>
    <property type="evidence" value="ECO:0007669"/>
    <property type="project" value="TreeGrafter"/>
</dbReference>
<accession>A0A3Q2PKN5</accession>
<evidence type="ECO:0000256" key="1">
    <source>
        <dbReference type="ARBA" id="ARBA00007218"/>
    </source>
</evidence>
<evidence type="ECO:0000313" key="2">
    <source>
        <dbReference type="Ensembl" id="ENSFHEP00000013863.1"/>
    </source>
</evidence>
<dbReference type="STRING" id="8078.ENSFHEP00000013863"/>
<dbReference type="PANTHER" id="PTHR31353:SF9">
    <property type="entry name" value="PROTEIN FAM98A"/>
    <property type="match status" value="1"/>
</dbReference>
<proteinExistence type="inferred from homology"/>
<dbReference type="AlphaFoldDB" id="A0A3Q2PKN5"/>
<evidence type="ECO:0000313" key="3">
    <source>
        <dbReference type="Proteomes" id="UP000265000"/>
    </source>
</evidence>
<dbReference type="Proteomes" id="UP000265000">
    <property type="component" value="Unplaced"/>
</dbReference>
<organism evidence="2 3">
    <name type="scientific">Fundulus heteroclitus</name>
    <name type="common">Killifish</name>
    <name type="synonym">Mummichog</name>
    <dbReference type="NCBI Taxonomy" id="8078"/>
    <lineage>
        <taxon>Eukaryota</taxon>
        <taxon>Metazoa</taxon>
        <taxon>Chordata</taxon>
        <taxon>Craniata</taxon>
        <taxon>Vertebrata</taxon>
        <taxon>Euteleostomi</taxon>
        <taxon>Actinopterygii</taxon>
        <taxon>Neopterygii</taxon>
        <taxon>Teleostei</taxon>
        <taxon>Neoteleostei</taxon>
        <taxon>Acanthomorphata</taxon>
        <taxon>Ovalentaria</taxon>
        <taxon>Atherinomorphae</taxon>
        <taxon>Cyprinodontiformes</taxon>
        <taxon>Fundulidae</taxon>
        <taxon>Fundulus</taxon>
    </lineage>
</organism>
<name>A0A3Q2PKN5_FUNHE</name>
<dbReference type="PANTHER" id="PTHR31353">
    <property type="entry name" value="FAM98"/>
    <property type="match status" value="1"/>
</dbReference>
<keyword evidence="3" id="KW-1185">Reference proteome</keyword>
<reference evidence="2" key="1">
    <citation type="submission" date="2025-08" db="UniProtKB">
        <authorList>
            <consortium name="Ensembl"/>
        </authorList>
    </citation>
    <scope>IDENTIFICATION</scope>
</reference>
<dbReference type="GeneTree" id="ENSGT00940000167863"/>
<dbReference type="InterPro" id="IPR018797">
    <property type="entry name" value="FAM98"/>
</dbReference>
<protein>
    <submittedName>
        <fullName evidence="2">Uncharacterized protein</fullName>
    </submittedName>
</protein>